<gene>
    <name evidence="11" type="ORF">BKA55DRAFT_681143</name>
</gene>
<dbReference type="GO" id="GO:0004497">
    <property type="term" value="F:monooxygenase activity"/>
    <property type="evidence" value="ECO:0007669"/>
    <property type="project" value="UniProtKB-KW"/>
</dbReference>
<keyword evidence="7 9" id="KW-0503">Monooxygenase</keyword>
<evidence type="ECO:0000313" key="11">
    <source>
        <dbReference type="EMBL" id="KAH7220465.1"/>
    </source>
</evidence>
<dbReference type="Pfam" id="PF00067">
    <property type="entry name" value="p450"/>
    <property type="match status" value="1"/>
</dbReference>
<dbReference type="GO" id="GO:0009403">
    <property type="term" value="P:toxin biosynthetic process"/>
    <property type="evidence" value="ECO:0007669"/>
    <property type="project" value="UniProtKB-ARBA"/>
</dbReference>
<dbReference type="GO" id="GO:0016705">
    <property type="term" value="F:oxidoreductase activity, acting on paired donors, with incorporation or reduction of molecular oxygen"/>
    <property type="evidence" value="ECO:0007669"/>
    <property type="project" value="InterPro"/>
</dbReference>
<dbReference type="GeneID" id="70228193"/>
<evidence type="ECO:0000256" key="4">
    <source>
        <dbReference type="ARBA" id="ARBA00022723"/>
    </source>
</evidence>
<keyword evidence="12" id="KW-1185">Reference proteome</keyword>
<evidence type="ECO:0000313" key="12">
    <source>
        <dbReference type="Proteomes" id="UP000720189"/>
    </source>
</evidence>
<dbReference type="FunFam" id="1.10.630.10:FF:000047">
    <property type="entry name" value="Cytochrome P450 monooxygenase"/>
    <property type="match status" value="1"/>
</dbReference>
<dbReference type="InterPro" id="IPR001128">
    <property type="entry name" value="Cyt_P450"/>
</dbReference>
<dbReference type="PANTHER" id="PTHR24305">
    <property type="entry name" value="CYTOCHROME P450"/>
    <property type="match status" value="1"/>
</dbReference>
<dbReference type="OrthoDB" id="1470350at2759"/>
<dbReference type="PRINTS" id="PR00463">
    <property type="entry name" value="EP450I"/>
</dbReference>
<keyword evidence="10" id="KW-0472">Membrane</keyword>
<keyword evidence="5 9" id="KW-0560">Oxidoreductase</keyword>
<dbReference type="AlphaFoldDB" id="A0A9P9FW79"/>
<evidence type="ECO:0000256" key="9">
    <source>
        <dbReference type="RuleBase" id="RU000461"/>
    </source>
</evidence>
<dbReference type="SUPFAM" id="SSF48264">
    <property type="entry name" value="Cytochrome P450"/>
    <property type="match status" value="1"/>
</dbReference>
<dbReference type="InterPro" id="IPR050121">
    <property type="entry name" value="Cytochrome_P450_monoxygenase"/>
</dbReference>
<organism evidence="11 12">
    <name type="scientific">Fusarium redolens</name>
    <dbReference type="NCBI Taxonomy" id="48865"/>
    <lineage>
        <taxon>Eukaryota</taxon>
        <taxon>Fungi</taxon>
        <taxon>Dikarya</taxon>
        <taxon>Ascomycota</taxon>
        <taxon>Pezizomycotina</taxon>
        <taxon>Sordariomycetes</taxon>
        <taxon>Hypocreomycetidae</taxon>
        <taxon>Hypocreales</taxon>
        <taxon>Nectriaceae</taxon>
        <taxon>Fusarium</taxon>
        <taxon>Fusarium redolens species complex</taxon>
    </lineage>
</organism>
<evidence type="ECO:0000256" key="8">
    <source>
        <dbReference type="PIRSR" id="PIRSR602401-1"/>
    </source>
</evidence>
<dbReference type="PRINTS" id="PR00385">
    <property type="entry name" value="P450"/>
</dbReference>
<keyword evidence="10" id="KW-0812">Transmembrane</keyword>
<keyword evidence="4 8" id="KW-0479">Metal-binding</keyword>
<feature type="transmembrane region" description="Helical" evidence="10">
    <location>
        <begin position="32"/>
        <end position="58"/>
    </location>
</feature>
<name>A0A9P9FW79_FUSRE</name>
<evidence type="ECO:0000256" key="3">
    <source>
        <dbReference type="ARBA" id="ARBA00022617"/>
    </source>
</evidence>
<comment type="cofactor">
    <cofactor evidence="1 8">
        <name>heme</name>
        <dbReference type="ChEBI" id="CHEBI:30413"/>
    </cofactor>
</comment>
<evidence type="ECO:0000256" key="1">
    <source>
        <dbReference type="ARBA" id="ARBA00001971"/>
    </source>
</evidence>
<evidence type="ECO:0000256" key="7">
    <source>
        <dbReference type="ARBA" id="ARBA00023033"/>
    </source>
</evidence>
<proteinExistence type="inferred from homology"/>
<dbReference type="InterPro" id="IPR002401">
    <property type="entry name" value="Cyt_P450_E_grp-I"/>
</dbReference>
<dbReference type="PANTHER" id="PTHR24305:SF210">
    <property type="entry name" value="CYTOCHROME P450 MONOOXYGENASE ASQL-RELATED"/>
    <property type="match status" value="1"/>
</dbReference>
<sequence>MTREDDFVDRPHLDYKIYMPVLVASWPMESSLFTTIALVVGIAVPSYLVVSSIYYAYFHPLANVPGPKLYSLTSLPYLYHVARGDWHETLRVFHNRYGPVVRFTREDVSFISSDAVKEIFGHKSGKEQTFEKDTVRFYTPTEHPNIINGNNEEHKRMRRLLSHAFSEKALRKQEDIMKHYVDLFIDKLRIKAGEGTVVDIVRWYNFATFDLIGDLAFGEPFGCLQTGGYHPWVKMIFESIKVLAISQIIRRLNLDTLIPLLSPPSLKRSAKQHRQLSQNTALKRLQSKDTEREDFMSYILRHNDNEKGMTTGEIVENSVILIVAGSETTATLLSGTTYYLLTHPDVYDKVVQEIRSAFQSEDEITILRLNQLQYMLAVFTEAFRMYPPVPTHLPRMSPAGGEFIGGYWIPEGTSVSVPQWSAYRSEVNFRDPDIFVPERWLDDARYSEDNKAVLQPFSVGPRNCIGKNLAYAEMRMILARLLWKFDLEMMPGGENWNDQKVFVLWEKSNLDVKLTEVIRD</sequence>
<comment type="caution">
    <text evidence="11">The sequence shown here is derived from an EMBL/GenBank/DDBJ whole genome shotgun (WGS) entry which is preliminary data.</text>
</comment>
<keyword evidence="3 8" id="KW-0349">Heme</keyword>
<comment type="similarity">
    <text evidence="2 9">Belongs to the cytochrome P450 family.</text>
</comment>
<feature type="binding site" description="axial binding residue" evidence="8">
    <location>
        <position position="464"/>
    </location>
    <ligand>
        <name>heme</name>
        <dbReference type="ChEBI" id="CHEBI:30413"/>
    </ligand>
    <ligandPart>
        <name>Fe</name>
        <dbReference type="ChEBI" id="CHEBI:18248"/>
    </ligandPart>
</feature>
<keyword evidence="6 8" id="KW-0408">Iron</keyword>
<dbReference type="RefSeq" id="XP_046042069.1">
    <property type="nucleotide sequence ID" value="XM_046198239.1"/>
</dbReference>
<evidence type="ECO:0000256" key="6">
    <source>
        <dbReference type="ARBA" id="ARBA00023004"/>
    </source>
</evidence>
<accession>A0A9P9FW79</accession>
<dbReference type="GO" id="GO:0005506">
    <property type="term" value="F:iron ion binding"/>
    <property type="evidence" value="ECO:0007669"/>
    <property type="project" value="InterPro"/>
</dbReference>
<protein>
    <submittedName>
        <fullName evidence="11">Cytochrome P450</fullName>
    </submittedName>
</protein>
<dbReference type="Gene3D" id="1.10.630.10">
    <property type="entry name" value="Cytochrome P450"/>
    <property type="match status" value="1"/>
</dbReference>
<reference evidence="11" key="1">
    <citation type="journal article" date="2021" name="Nat. Commun.">
        <title>Genetic determinants of endophytism in the Arabidopsis root mycobiome.</title>
        <authorList>
            <person name="Mesny F."/>
            <person name="Miyauchi S."/>
            <person name="Thiergart T."/>
            <person name="Pickel B."/>
            <person name="Atanasova L."/>
            <person name="Karlsson M."/>
            <person name="Huettel B."/>
            <person name="Barry K.W."/>
            <person name="Haridas S."/>
            <person name="Chen C."/>
            <person name="Bauer D."/>
            <person name="Andreopoulos W."/>
            <person name="Pangilinan J."/>
            <person name="LaButti K."/>
            <person name="Riley R."/>
            <person name="Lipzen A."/>
            <person name="Clum A."/>
            <person name="Drula E."/>
            <person name="Henrissat B."/>
            <person name="Kohler A."/>
            <person name="Grigoriev I.V."/>
            <person name="Martin F.M."/>
            <person name="Hacquard S."/>
        </authorList>
    </citation>
    <scope>NUCLEOTIDE SEQUENCE</scope>
    <source>
        <strain evidence="11">MPI-CAGE-AT-0023</strain>
    </source>
</reference>
<dbReference type="PROSITE" id="PS00086">
    <property type="entry name" value="CYTOCHROME_P450"/>
    <property type="match status" value="1"/>
</dbReference>
<dbReference type="InterPro" id="IPR036396">
    <property type="entry name" value="Cyt_P450_sf"/>
</dbReference>
<evidence type="ECO:0000256" key="2">
    <source>
        <dbReference type="ARBA" id="ARBA00010617"/>
    </source>
</evidence>
<dbReference type="GO" id="GO:0020037">
    <property type="term" value="F:heme binding"/>
    <property type="evidence" value="ECO:0007669"/>
    <property type="project" value="InterPro"/>
</dbReference>
<evidence type="ECO:0000256" key="10">
    <source>
        <dbReference type="SAM" id="Phobius"/>
    </source>
</evidence>
<dbReference type="EMBL" id="JAGMUX010000028">
    <property type="protein sequence ID" value="KAH7220465.1"/>
    <property type="molecule type" value="Genomic_DNA"/>
</dbReference>
<dbReference type="Proteomes" id="UP000720189">
    <property type="component" value="Unassembled WGS sequence"/>
</dbReference>
<dbReference type="CDD" id="cd11058">
    <property type="entry name" value="CYP60B-like"/>
    <property type="match status" value="1"/>
</dbReference>
<keyword evidence="10" id="KW-1133">Transmembrane helix</keyword>
<evidence type="ECO:0000256" key="5">
    <source>
        <dbReference type="ARBA" id="ARBA00023002"/>
    </source>
</evidence>
<dbReference type="InterPro" id="IPR017972">
    <property type="entry name" value="Cyt_P450_CS"/>
</dbReference>